<sequence length="664" mass="74718">MGEEDAKLEVMETVMNGTKSPVKEAGTVVEEKENGVKDMVEEDKKDKNDGKAEEKTGDEGKGEEKVDEGKEPKEEDAKVEEGKEPKEEKKAEEEEGEEPKTEAKEEEKSSNEIEKDVEMTEKNENLEEKDEGAEEKVKGSEEKMDEEKENDDENVEGKEEAMESGEEKDHEENDTEEVKGSEKGEEDEKIKEDEEEKGNKQEKSSKKRSRGKGAEDKGADKKKKVVQKELEPRTPTIDRPVRERKSVERLVATIEKDNSREFHIEKGRGTPLKEIPNVAYKLSRKKSDETFKMLHMILYGRRGKATEYKRNISRFSGFVWHDNEEKQRLKVKEKFDKIVKEKLLDFCDVLDIPVTKATIRKEDVVAKLLDFLVSPHATTTVLLAEQDQGKKRKRSATKSASKSTSPKGSSKSRKKAGDASKKEEKKTTSESDDESADEEENEEGKENGIAEKSEQSESEEKKDMSEDDSGEDTPKEKASSGKAKQENKKKTPSVESSGKAASKIVVTPKKARSVPKGTPRKSSSNNSKVFESKDSSPKAVKGKEKSKEDRSKPSDDELRNAICDILKQVDFNTATFTDILKQLDELLKSTVADKIPSDLEGMESTLEREGTITMIPKSGRYLTGDDCEAGKFVRLMSFDCRGLEPVDYSFGGDKEEWEKLSDDK</sequence>
<feature type="compositionally biased region" description="Basic and acidic residues" evidence="5">
    <location>
        <begin position="29"/>
        <end position="126"/>
    </location>
</feature>
<evidence type="ECO:0000313" key="7">
    <source>
        <dbReference type="EnsemblPlants" id="AUR62036408-RA:cds"/>
    </source>
</evidence>
<dbReference type="Gene3D" id="1.10.10.60">
    <property type="entry name" value="Homeodomain-like"/>
    <property type="match status" value="1"/>
</dbReference>
<feature type="compositionally biased region" description="Acidic residues" evidence="5">
    <location>
        <begin position="430"/>
        <end position="443"/>
    </location>
</feature>
<dbReference type="AlphaFoldDB" id="A0A803MWG8"/>
<feature type="compositionally biased region" description="Polar residues" evidence="5">
    <location>
        <begin position="520"/>
        <end position="529"/>
    </location>
</feature>
<feature type="compositionally biased region" description="Basic and acidic residues" evidence="5">
    <location>
        <begin position="472"/>
        <end position="489"/>
    </location>
</feature>
<feature type="compositionally biased region" description="Basic and acidic residues" evidence="5">
    <location>
        <begin position="530"/>
        <end position="557"/>
    </location>
</feature>
<dbReference type="GO" id="GO:0042393">
    <property type="term" value="F:histone binding"/>
    <property type="evidence" value="ECO:0007669"/>
    <property type="project" value="TreeGrafter"/>
</dbReference>
<feature type="compositionally biased region" description="Basic and acidic residues" evidence="5">
    <location>
        <begin position="415"/>
        <end position="429"/>
    </location>
</feature>
<feature type="region of interest" description="Disordered" evidence="5">
    <location>
        <begin position="383"/>
        <end position="557"/>
    </location>
</feature>
<dbReference type="Gramene" id="AUR62036408-RA">
    <property type="protein sequence ID" value="AUR62036408-RA:cds"/>
    <property type="gene ID" value="AUR62036408"/>
</dbReference>
<feature type="compositionally biased region" description="Low complexity" evidence="5">
    <location>
        <begin position="397"/>
        <end position="409"/>
    </location>
</feature>
<proteinExistence type="predicted"/>
<evidence type="ECO:0000256" key="3">
    <source>
        <dbReference type="ARBA" id="ARBA00023125"/>
    </source>
</evidence>
<dbReference type="PANTHER" id="PTHR13468:SF22">
    <property type="entry name" value="DEK DOMAIN-CONTAINING CHROMATIN-ASSOCIATED PROTEIN 3"/>
    <property type="match status" value="1"/>
</dbReference>
<feature type="compositionally biased region" description="Basic and acidic residues" evidence="5">
    <location>
        <begin position="155"/>
        <end position="204"/>
    </location>
</feature>
<organism evidence="7 8">
    <name type="scientific">Chenopodium quinoa</name>
    <name type="common">Quinoa</name>
    <dbReference type="NCBI Taxonomy" id="63459"/>
    <lineage>
        <taxon>Eukaryota</taxon>
        <taxon>Viridiplantae</taxon>
        <taxon>Streptophyta</taxon>
        <taxon>Embryophyta</taxon>
        <taxon>Tracheophyta</taxon>
        <taxon>Spermatophyta</taxon>
        <taxon>Magnoliopsida</taxon>
        <taxon>eudicotyledons</taxon>
        <taxon>Gunneridae</taxon>
        <taxon>Pentapetalae</taxon>
        <taxon>Caryophyllales</taxon>
        <taxon>Chenopodiaceae</taxon>
        <taxon>Chenopodioideae</taxon>
        <taxon>Atripliceae</taxon>
        <taxon>Chenopodium</taxon>
    </lineage>
</organism>
<feature type="compositionally biased region" description="Basic and acidic residues" evidence="5">
    <location>
        <begin position="1"/>
        <end position="10"/>
    </location>
</feature>
<dbReference type="InterPro" id="IPR014876">
    <property type="entry name" value="DEK_C"/>
</dbReference>
<dbReference type="Pfam" id="PF08766">
    <property type="entry name" value="DEK_C"/>
    <property type="match status" value="1"/>
</dbReference>
<reference evidence="7" key="2">
    <citation type="submission" date="2021-03" db="UniProtKB">
        <authorList>
            <consortium name="EnsemblPlants"/>
        </authorList>
    </citation>
    <scope>IDENTIFICATION</scope>
</reference>
<dbReference type="SUPFAM" id="SSF109715">
    <property type="entry name" value="DEK C-terminal domain"/>
    <property type="match status" value="1"/>
</dbReference>
<dbReference type="GO" id="GO:2000779">
    <property type="term" value="P:regulation of double-strand break repair"/>
    <property type="evidence" value="ECO:0007669"/>
    <property type="project" value="TreeGrafter"/>
</dbReference>
<feature type="compositionally biased region" description="Basic and acidic residues" evidence="5">
    <location>
        <begin position="444"/>
        <end position="464"/>
    </location>
</feature>
<feature type="domain" description="DEK-C" evidence="6">
    <location>
        <begin position="553"/>
        <end position="587"/>
    </location>
</feature>
<name>A0A803MWG8_CHEQI</name>
<keyword evidence="8" id="KW-1185">Reference proteome</keyword>
<dbReference type="GO" id="GO:0006325">
    <property type="term" value="P:chromatin organization"/>
    <property type="evidence" value="ECO:0007669"/>
    <property type="project" value="UniProtKB-KW"/>
</dbReference>
<accession>A0A803MWG8</accession>
<keyword evidence="2" id="KW-0156">Chromatin regulator</keyword>
<dbReference type="GO" id="GO:0005634">
    <property type="term" value="C:nucleus"/>
    <property type="evidence" value="ECO:0007669"/>
    <property type="project" value="UniProtKB-SubCell"/>
</dbReference>
<evidence type="ECO:0000313" key="8">
    <source>
        <dbReference type="Proteomes" id="UP000596660"/>
    </source>
</evidence>
<dbReference type="GO" id="GO:0003677">
    <property type="term" value="F:DNA binding"/>
    <property type="evidence" value="ECO:0007669"/>
    <property type="project" value="UniProtKB-KW"/>
</dbReference>
<reference evidence="7" key="1">
    <citation type="journal article" date="2017" name="Nature">
        <title>The genome of Chenopodium quinoa.</title>
        <authorList>
            <person name="Jarvis D.E."/>
            <person name="Ho Y.S."/>
            <person name="Lightfoot D.J."/>
            <person name="Schmoeckel S.M."/>
            <person name="Li B."/>
            <person name="Borm T.J.A."/>
            <person name="Ohyanagi H."/>
            <person name="Mineta K."/>
            <person name="Michell C.T."/>
            <person name="Saber N."/>
            <person name="Kharbatia N.M."/>
            <person name="Rupper R.R."/>
            <person name="Sharp A.R."/>
            <person name="Dally N."/>
            <person name="Boughton B.A."/>
            <person name="Woo Y.H."/>
            <person name="Gao G."/>
            <person name="Schijlen E.G.W.M."/>
            <person name="Guo X."/>
            <person name="Momin A.A."/>
            <person name="Negrao S."/>
            <person name="Al-Babili S."/>
            <person name="Gehring C."/>
            <person name="Roessner U."/>
            <person name="Jung C."/>
            <person name="Murphy K."/>
            <person name="Arold S.T."/>
            <person name="Gojobori T."/>
            <person name="van der Linden C.G."/>
            <person name="van Loo E.N."/>
            <person name="Jellen E.N."/>
            <person name="Maughan P.J."/>
            <person name="Tester M."/>
        </authorList>
    </citation>
    <scope>NUCLEOTIDE SEQUENCE [LARGE SCALE GENOMIC DNA]</scope>
    <source>
        <strain evidence="7">cv. PI 614886</strain>
    </source>
</reference>
<evidence type="ECO:0000259" key="6">
    <source>
        <dbReference type="Pfam" id="PF08766"/>
    </source>
</evidence>
<dbReference type="SUPFAM" id="SSF141678">
    <property type="entry name" value="MAL13P1.257-like"/>
    <property type="match status" value="1"/>
</dbReference>
<evidence type="ECO:0000256" key="2">
    <source>
        <dbReference type="ARBA" id="ARBA00022853"/>
    </source>
</evidence>
<keyword evidence="3" id="KW-0238">DNA-binding</keyword>
<dbReference type="PANTHER" id="PTHR13468">
    <property type="entry name" value="DEK PROTEIN"/>
    <property type="match status" value="1"/>
</dbReference>
<keyword evidence="4" id="KW-0539">Nucleus</keyword>
<dbReference type="OMA" id="WHENEED"/>
<protein>
    <recommendedName>
        <fullName evidence="6">DEK-C domain-containing protein</fullName>
    </recommendedName>
</protein>
<feature type="region of interest" description="Disordered" evidence="5">
    <location>
        <begin position="1"/>
        <end position="244"/>
    </location>
</feature>
<dbReference type="EnsemblPlants" id="AUR62036408-RA">
    <property type="protein sequence ID" value="AUR62036408-RA:cds"/>
    <property type="gene ID" value="AUR62036408"/>
</dbReference>
<evidence type="ECO:0000256" key="4">
    <source>
        <dbReference type="ARBA" id="ARBA00023242"/>
    </source>
</evidence>
<dbReference type="Proteomes" id="UP000596660">
    <property type="component" value="Unplaced"/>
</dbReference>
<evidence type="ECO:0000256" key="5">
    <source>
        <dbReference type="SAM" id="MobiDB-lite"/>
    </source>
</evidence>
<feature type="compositionally biased region" description="Basic and acidic residues" evidence="5">
    <location>
        <begin position="134"/>
        <end position="146"/>
    </location>
</feature>
<dbReference type="InterPro" id="IPR044198">
    <property type="entry name" value="DEK"/>
</dbReference>
<comment type="subcellular location">
    <subcellularLocation>
        <location evidence="1">Nucleus</location>
    </subcellularLocation>
</comment>
<evidence type="ECO:0000256" key="1">
    <source>
        <dbReference type="ARBA" id="ARBA00004123"/>
    </source>
</evidence>